<evidence type="ECO:0000313" key="1">
    <source>
        <dbReference type="EMBL" id="MBP1875194.1"/>
    </source>
</evidence>
<dbReference type="EMBL" id="JAGGJR010000009">
    <property type="protein sequence ID" value="MBP1875194.1"/>
    <property type="molecule type" value="Genomic_DNA"/>
</dbReference>
<organism evidence="1 2">
    <name type="scientific">Ensifer adhaerens</name>
    <name type="common">Sinorhizobium morelense</name>
    <dbReference type="NCBI Taxonomy" id="106592"/>
    <lineage>
        <taxon>Bacteria</taxon>
        <taxon>Pseudomonadati</taxon>
        <taxon>Pseudomonadota</taxon>
        <taxon>Alphaproteobacteria</taxon>
        <taxon>Hyphomicrobiales</taxon>
        <taxon>Rhizobiaceae</taxon>
        <taxon>Sinorhizobium/Ensifer group</taxon>
        <taxon>Ensifer</taxon>
    </lineage>
</organism>
<evidence type="ECO:0000313" key="2">
    <source>
        <dbReference type="Proteomes" id="UP000823773"/>
    </source>
</evidence>
<dbReference type="Proteomes" id="UP000823773">
    <property type="component" value="Unassembled WGS sequence"/>
</dbReference>
<sequence length="194" mass="20329">MKLLPASGHKRMPWKNGGGETIEIAVFPEGASLSEFDWRVSMATVASDGPFSAFPGIDRTLSILEGNGMTLSIEGRDRAPLTQATAPLAFPADVATSATLIDGTIVDLNVMTRRGRLAHRVRRLDVEGESSLASEAATSLIFCHRGAVSLDLKGQTVALSAGDAVLVSGPLAAALKTPENCALFLIEIDAAENV</sequence>
<gene>
    <name evidence="1" type="ORF">J2Z19_004927</name>
</gene>
<keyword evidence="2" id="KW-1185">Reference proteome</keyword>
<protein>
    <submittedName>
        <fullName evidence="1">Environmental stress-induced protein Ves</fullName>
    </submittedName>
</protein>
<reference evidence="1" key="1">
    <citation type="submission" date="2021-03" db="EMBL/GenBank/DDBJ databases">
        <title>Genomic Encyclopedia of Type Strains, Phase IV (KMG-IV): sequencing the most valuable type-strain genomes for metagenomic binning, comparative biology and taxonomic classification.</title>
        <authorList>
            <person name="Goeker M."/>
        </authorList>
    </citation>
    <scope>NUCLEOTIDE SEQUENCE</scope>
    <source>
        <strain evidence="1">DSM 18131</strain>
    </source>
</reference>
<accession>A0ACC5T2N6</accession>
<comment type="caution">
    <text evidence="1">The sequence shown here is derived from an EMBL/GenBank/DDBJ whole genome shotgun (WGS) entry which is preliminary data.</text>
</comment>
<proteinExistence type="predicted"/>
<name>A0ACC5T2N6_ENSAD</name>